<evidence type="ECO:0000313" key="1">
    <source>
        <dbReference type="EMBL" id="QEC72229.1"/>
    </source>
</evidence>
<proteinExistence type="predicted"/>
<reference evidence="1 2" key="1">
    <citation type="journal article" date="2017" name="Int. J. Syst. Evol. Microbiol.">
        <title>Arachidicoccus ginsenosidivorans sp. nov., with ginsenoside-converting activity isolated from ginseng cultivating soil.</title>
        <authorList>
            <person name="Siddiqi M.Z."/>
            <person name="Aslam Z."/>
            <person name="Im W.T."/>
        </authorList>
    </citation>
    <scope>NUCLEOTIDE SEQUENCE [LARGE SCALE GENOMIC DNA]</scope>
    <source>
        <strain evidence="1 2">Gsoil 809</strain>
    </source>
</reference>
<dbReference type="EMBL" id="CP042434">
    <property type="protein sequence ID" value="QEC72229.1"/>
    <property type="molecule type" value="Genomic_DNA"/>
</dbReference>
<evidence type="ECO:0000313" key="2">
    <source>
        <dbReference type="Proteomes" id="UP000321291"/>
    </source>
</evidence>
<keyword evidence="2" id="KW-1185">Reference proteome</keyword>
<name>A0A5B8VLN9_9BACT</name>
<protein>
    <submittedName>
        <fullName evidence="1">Uncharacterized protein</fullName>
    </submittedName>
</protein>
<dbReference type="RefSeq" id="WP_146782191.1">
    <property type="nucleotide sequence ID" value="NZ_CP042434.1"/>
</dbReference>
<sequence>MERTDYIMTFGWVDSLWPQSEMWLLELLLRSNYFPNPVNLMEGPKAEFLQSNGMVESDYYLNDSGILLPRQRWIVENGLLMPIEL</sequence>
<accession>A0A5B8VLN9</accession>
<dbReference type="AlphaFoldDB" id="A0A5B8VLN9"/>
<dbReference type="KEGG" id="agi:FSB73_11650"/>
<dbReference type="Proteomes" id="UP000321291">
    <property type="component" value="Chromosome"/>
</dbReference>
<gene>
    <name evidence="1" type="ORF">FSB73_11650</name>
</gene>
<organism evidence="1 2">
    <name type="scientific">Arachidicoccus ginsenosidivorans</name>
    <dbReference type="NCBI Taxonomy" id="496057"/>
    <lineage>
        <taxon>Bacteria</taxon>
        <taxon>Pseudomonadati</taxon>
        <taxon>Bacteroidota</taxon>
        <taxon>Chitinophagia</taxon>
        <taxon>Chitinophagales</taxon>
        <taxon>Chitinophagaceae</taxon>
        <taxon>Arachidicoccus</taxon>
    </lineage>
</organism>